<keyword evidence="6 11" id="KW-0812">Transmembrane</keyword>
<dbReference type="SUPFAM" id="SSF116726">
    <property type="entry name" value="TrkA C-terminal domain-like"/>
    <property type="match status" value="1"/>
</dbReference>
<proteinExistence type="inferred from homology"/>
<feature type="transmembrane region" description="Helical" evidence="11">
    <location>
        <begin position="114"/>
        <end position="133"/>
    </location>
</feature>
<dbReference type="Proteomes" id="UP000808146">
    <property type="component" value="Unassembled WGS sequence"/>
</dbReference>
<feature type="domain" description="RCK N-terminal" evidence="12">
    <location>
        <begin position="402"/>
        <end position="519"/>
    </location>
</feature>
<keyword evidence="8 11" id="KW-1133">Transmembrane helix</keyword>
<keyword evidence="3" id="KW-0813">Transport</keyword>
<dbReference type="InterPro" id="IPR003148">
    <property type="entry name" value="RCK_N"/>
</dbReference>
<feature type="transmembrane region" description="Helical" evidence="11">
    <location>
        <begin position="84"/>
        <end position="108"/>
    </location>
</feature>
<dbReference type="PANTHER" id="PTHR46157:SF4">
    <property type="entry name" value="K(+) EFFLUX ANTIPORTER 3, CHLOROPLASTIC"/>
    <property type="match status" value="1"/>
</dbReference>
<evidence type="ECO:0000313" key="15">
    <source>
        <dbReference type="Proteomes" id="UP000808146"/>
    </source>
</evidence>
<feature type="transmembrane region" description="Helical" evidence="11">
    <location>
        <begin position="349"/>
        <end position="369"/>
    </location>
</feature>
<name>A0A9D7QIQ5_9RHOO</name>
<dbReference type="PROSITE" id="PS51201">
    <property type="entry name" value="RCK_N"/>
    <property type="match status" value="1"/>
</dbReference>
<evidence type="ECO:0000256" key="3">
    <source>
        <dbReference type="ARBA" id="ARBA00022448"/>
    </source>
</evidence>
<organism evidence="14 15">
    <name type="scientific">Candidatus Dechloromonas phosphorivorans</name>
    <dbReference type="NCBI Taxonomy" id="2899244"/>
    <lineage>
        <taxon>Bacteria</taxon>
        <taxon>Pseudomonadati</taxon>
        <taxon>Pseudomonadota</taxon>
        <taxon>Betaproteobacteria</taxon>
        <taxon>Rhodocyclales</taxon>
        <taxon>Azonexaceae</taxon>
        <taxon>Dechloromonas</taxon>
    </lineage>
</organism>
<dbReference type="Pfam" id="PF02080">
    <property type="entry name" value="TrkA_C"/>
    <property type="match status" value="1"/>
</dbReference>
<feature type="transmembrane region" description="Helical" evidence="11">
    <location>
        <begin position="145"/>
        <end position="168"/>
    </location>
</feature>
<evidence type="ECO:0000259" key="12">
    <source>
        <dbReference type="PROSITE" id="PS51201"/>
    </source>
</evidence>
<dbReference type="Gene3D" id="3.30.70.1450">
    <property type="entry name" value="Regulator of K+ conductance, C-terminal domain"/>
    <property type="match status" value="1"/>
</dbReference>
<keyword evidence="9" id="KW-0406">Ion transport</keyword>
<evidence type="ECO:0000256" key="7">
    <source>
        <dbReference type="ARBA" id="ARBA00022958"/>
    </source>
</evidence>
<comment type="caution">
    <text evidence="14">The sequence shown here is derived from an EMBL/GenBank/DDBJ whole genome shotgun (WGS) entry which is preliminary data.</text>
</comment>
<accession>A0A9D7QIQ5</accession>
<dbReference type="InterPro" id="IPR036721">
    <property type="entry name" value="RCK_C_sf"/>
</dbReference>
<dbReference type="GO" id="GO:0006813">
    <property type="term" value="P:potassium ion transport"/>
    <property type="evidence" value="ECO:0007669"/>
    <property type="project" value="UniProtKB-KW"/>
</dbReference>
<evidence type="ECO:0000256" key="2">
    <source>
        <dbReference type="ARBA" id="ARBA00005551"/>
    </source>
</evidence>
<feature type="transmembrane region" description="Helical" evidence="11">
    <location>
        <begin position="325"/>
        <end position="343"/>
    </location>
</feature>
<evidence type="ECO:0000256" key="10">
    <source>
        <dbReference type="ARBA" id="ARBA00023136"/>
    </source>
</evidence>
<evidence type="ECO:0000259" key="13">
    <source>
        <dbReference type="PROSITE" id="PS51202"/>
    </source>
</evidence>
<evidence type="ECO:0000256" key="6">
    <source>
        <dbReference type="ARBA" id="ARBA00022692"/>
    </source>
</evidence>
<evidence type="ECO:0000313" key="14">
    <source>
        <dbReference type="EMBL" id="MBK8890449.1"/>
    </source>
</evidence>
<dbReference type="Pfam" id="PF02254">
    <property type="entry name" value="TrkA_N"/>
    <property type="match status" value="1"/>
</dbReference>
<dbReference type="InterPro" id="IPR004771">
    <property type="entry name" value="K/H_exchanger"/>
</dbReference>
<dbReference type="GO" id="GO:0008324">
    <property type="term" value="F:monoatomic cation transmembrane transporter activity"/>
    <property type="evidence" value="ECO:0007669"/>
    <property type="project" value="InterPro"/>
</dbReference>
<dbReference type="GO" id="GO:0005886">
    <property type="term" value="C:plasma membrane"/>
    <property type="evidence" value="ECO:0007669"/>
    <property type="project" value="TreeGrafter"/>
</dbReference>
<dbReference type="AlphaFoldDB" id="A0A9D7QIQ5"/>
<dbReference type="Pfam" id="PF00999">
    <property type="entry name" value="Na_H_Exchanger"/>
    <property type="match status" value="1"/>
</dbReference>
<dbReference type="GO" id="GO:0015297">
    <property type="term" value="F:antiporter activity"/>
    <property type="evidence" value="ECO:0007669"/>
    <property type="project" value="UniProtKB-KW"/>
</dbReference>
<feature type="transmembrane region" description="Helical" evidence="11">
    <location>
        <begin position="216"/>
        <end position="249"/>
    </location>
</feature>
<dbReference type="GO" id="GO:1902600">
    <property type="term" value="P:proton transmembrane transport"/>
    <property type="evidence" value="ECO:0007669"/>
    <property type="project" value="InterPro"/>
</dbReference>
<dbReference type="PANTHER" id="PTHR46157">
    <property type="entry name" value="K(+) EFFLUX ANTIPORTER 3, CHLOROPLASTIC"/>
    <property type="match status" value="1"/>
</dbReference>
<evidence type="ECO:0000256" key="1">
    <source>
        <dbReference type="ARBA" id="ARBA00004141"/>
    </source>
</evidence>
<keyword evidence="10 11" id="KW-0472">Membrane</keyword>
<comment type="similarity">
    <text evidence="2">Belongs to the monovalent cation:proton antiporter 2 (CPA2) transporter (TC 2.A.37) family.</text>
</comment>
<reference evidence="14" key="1">
    <citation type="submission" date="2020-10" db="EMBL/GenBank/DDBJ databases">
        <title>Connecting structure to function with the recovery of over 1000 high-quality activated sludge metagenome-assembled genomes encoding full-length rRNA genes using long-read sequencing.</title>
        <authorList>
            <person name="Singleton C.M."/>
            <person name="Petriglieri F."/>
            <person name="Kristensen J.M."/>
            <person name="Kirkegaard R.H."/>
            <person name="Michaelsen T.Y."/>
            <person name="Andersen M.H."/>
            <person name="Karst S.M."/>
            <person name="Dueholm M.S."/>
            <person name="Nielsen P.H."/>
            <person name="Albertsen M."/>
        </authorList>
    </citation>
    <scope>NUCLEOTIDE SEQUENCE</scope>
    <source>
        <strain evidence="14">OdNE_18-Q3-R46-58_BAT3C.305</strain>
    </source>
</reference>
<dbReference type="NCBIfam" id="TIGR00932">
    <property type="entry name" value="2a37"/>
    <property type="match status" value="1"/>
</dbReference>
<feature type="transmembrane region" description="Helical" evidence="11">
    <location>
        <begin position="174"/>
        <end position="195"/>
    </location>
</feature>
<evidence type="ECO:0000256" key="11">
    <source>
        <dbReference type="SAM" id="Phobius"/>
    </source>
</evidence>
<dbReference type="InterPro" id="IPR006037">
    <property type="entry name" value="RCK_C"/>
</dbReference>
<keyword evidence="4" id="KW-0050">Antiport</keyword>
<sequence length="653" mass="71068">MSSLSLALLLLGASVLAVVICRRFSLPPVLGYLLVGSLIGPHALNLMNDIHRVEYLAEFGVVFLMFSIGLEFSLPKLYSMKRIVFGLGLLQVAVSMLLIAGLVMVTGINWQLGIALGGVFAMSSTAVLTKLLAERVQFDTTHGREIMGVLLFQDLAVVPLLVVIPALTQPPEKLAMLLGVALLKAVVVLALILVFGQKLMRKWFHFVARAKSSEVFILNVLLVTLGLATLTELAGLSLALGAFVAGMLISETEYRLQVEEDIKPFRDVLMGLFFVTIGVKLDLQIVVGLWWQVLLVLAGLLAIKAAIVGLLSWKLGSNPGTAIRSALWLCAGGEFGFVLLGEMTDAPKAIVQVTLTVLVLSMLIAPFVIHFSEKLVLRFVASEWMLRSMQLTKIAAQSMGTEKHAILCGFGRNGQYLARFLGREGINYIALDLDPDRIREAAAGGESVVFGDAGRKETLIAAGLMRASVVIVTMSDTPLAEKILFHVHSARPDVPVIVRTADERDLERLSRAGATEVVPEVLEASLMLASHALVLLGVPLNRVIKRVRQTRAQRYSLLRGFYRGASDHDRDEPDEHHQARLHSVLLEPGASAIGRTLDDLDLDEFGCEVSAIRRRGIRAVEPAAETRLQEGDVVVLLGDREAVTAAEERLLQK</sequence>
<feature type="domain" description="RCK C-terminal" evidence="13">
    <location>
        <begin position="569"/>
        <end position="652"/>
    </location>
</feature>
<dbReference type="InterPro" id="IPR006153">
    <property type="entry name" value="Cation/H_exchanger_TM"/>
</dbReference>
<evidence type="ECO:0000256" key="4">
    <source>
        <dbReference type="ARBA" id="ARBA00022449"/>
    </source>
</evidence>
<feature type="transmembrane region" description="Helical" evidence="11">
    <location>
        <begin position="55"/>
        <end position="72"/>
    </location>
</feature>
<dbReference type="Gene3D" id="1.20.1530.20">
    <property type="match status" value="1"/>
</dbReference>
<keyword evidence="5" id="KW-0633">Potassium transport</keyword>
<dbReference type="EMBL" id="JADKBR010000007">
    <property type="protein sequence ID" value="MBK8890449.1"/>
    <property type="molecule type" value="Genomic_DNA"/>
</dbReference>
<evidence type="ECO:0000256" key="8">
    <source>
        <dbReference type="ARBA" id="ARBA00022989"/>
    </source>
</evidence>
<feature type="transmembrane region" description="Helical" evidence="11">
    <location>
        <begin position="289"/>
        <end position="313"/>
    </location>
</feature>
<dbReference type="PROSITE" id="PS51202">
    <property type="entry name" value="RCK_C"/>
    <property type="match status" value="1"/>
</dbReference>
<comment type="subcellular location">
    <subcellularLocation>
        <location evidence="1">Membrane</location>
        <topology evidence="1">Multi-pass membrane protein</topology>
    </subcellularLocation>
</comment>
<gene>
    <name evidence="14" type="ORF">IPN75_08605</name>
</gene>
<dbReference type="InterPro" id="IPR036291">
    <property type="entry name" value="NAD(P)-bd_dom_sf"/>
</dbReference>
<dbReference type="Gene3D" id="3.40.50.720">
    <property type="entry name" value="NAD(P)-binding Rossmann-like Domain"/>
    <property type="match status" value="1"/>
</dbReference>
<evidence type="ECO:0000256" key="5">
    <source>
        <dbReference type="ARBA" id="ARBA00022538"/>
    </source>
</evidence>
<dbReference type="SUPFAM" id="SSF51735">
    <property type="entry name" value="NAD(P)-binding Rossmann-fold domains"/>
    <property type="match status" value="1"/>
</dbReference>
<protein>
    <submittedName>
        <fullName evidence="14">Cation:proton antiporter</fullName>
    </submittedName>
</protein>
<keyword evidence="7" id="KW-0630">Potassium</keyword>
<evidence type="ECO:0000256" key="9">
    <source>
        <dbReference type="ARBA" id="ARBA00023065"/>
    </source>
</evidence>
<dbReference type="InterPro" id="IPR038770">
    <property type="entry name" value="Na+/solute_symporter_sf"/>
</dbReference>